<dbReference type="Proteomes" id="UP000631114">
    <property type="component" value="Unassembled WGS sequence"/>
</dbReference>
<comment type="similarity">
    <text evidence="1">Belongs to the IAA-amido conjugating enzyme family.</text>
</comment>
<dbReference type="Pfam" id="PF03321">
    <property type="entry name" value="GH3"/>
    <property type="match status" value="2"/>
</dbReference>
<gene>
    <name evidence="4" type="ORF">IFM89_033079</name>
</gene>
<dbReference type="InterPro" id="IPR011050">
    <property type="entry name" value="Pectin_lyase_fold/virulence"/>
</dbReference>
<evidence type="ECO:0000256" key="1">
    <source>
        <dbReference type="ARBA" id="ARBA00008068"/>
    </source>
</evidence>
<dbReference type="GO" id="GO:0016881">
    <property type="term" value="F:acid-amino acid ligase activity"/>
    <property type="evidence" value="ECO:0007669"/>
    <property type="project" value="TreeGrafter"/>
</dbReference>
<sequence>MYLLFIKPEINTPSGLTARPVLTSYYNSSNFRNRHFNTFNVYTSPDDTILCSDERNKACSRTATTRGLVQRSILGQPNPELADFIEIQCSEKSWEGIIKKLWPRTKYVDVIVTGSMAQYIPMLDFYSGGLPLVSTMYASSECYFGLNLNPLSKPSDVSYTLLPNMAYFEFLPVEKNHGQVHQGVQCNGTSDHSLKEEEEDIKEEAVDLTTIKCGHYYELVVTTFTGVLKSNKKFLGHLLLLGILHQIPHAHLHRFFKEINVLDYGAVGGGYIDDSQILGTILSPQDTEKWDGIDSSQWLAFRRVTGLIVDGYGTIDGWGLHAKMASTKKYLYVD</sequence>
<evidence type="ECO:0000256" key="2">
    <source>
        <dbReference type="ARBA" id="ARBA00022598"/>
    </source>
</evidence>
<evidence type="ECO:0000313" key="5">
    <source>
        <dbReference type="Proteomes" id="UP000631114"/>
    </source>
</evidence>
<evidence type="ECO:0000259" key="3">
    <source>
        <dbReference type="Pfam" id="PF23571"/>
    </source>
</evidence>
<dbReference type="InterPro" id="IPR004993">
    <property type="entry name" value="GH3"/>
</dbReference>
<dbReference type="PANTHER" id="PTHR31901:SF33">
    <property type="entry name" value="INDOLE-3-ACETIC ACID-AMIDO SYNTHETASE GH3.17"/>
    <property type="match status" value="1"/>
</dbReference>
<proteinExistence type="inferred from homology"/>
<evidence type="ECO:0000313" key="4">
    <source>
        <dbReference type="EMBL" id="KAF9617009.1"/>
    </source>
</evidence>
<comment type="caution">
    <text evidence="4">The sequence shown here is derived from an EMBL/GenBank/DDBJ whole genome shotgun (WGS) entry which is preliminary data.</text>
</comment>
<dbReference type="GO" id="GO:0005737">
    <property type="term" value="C:cytoplasm"/>
    <property type="evidence" value="ECO:0007669"/>
    <property type="project" value="TreeGrafter"/>
</dbReference>
<name>A0A835IH16_9MAGN</name>
<protein>
    <recommendedName>
        <fullName evidence="3">GH3 middle domain-containing protein</fullName>
    </recommendedName>
</protein>
<feature type="domain" description="GH3 middle" evidence="3">
    <location>
        <begin position="159"/>
        <end position="228"/>
    </location>
</feature>
<dbReference type="SUPFAM" id="SSF51126">
    <property type="entry name" value="Pectin lyase-like"/>
    <property type="match status" value="1"/>
</dbReference>
<keyword evidence="2" id="KW-0436">Ligase</keyword>
<organism evidence="4 5">
    <name type="scientific">Coptis chinensis</name>
    <dbReference type="NCBI Taxonomy" id="261450"/>
    <lineage>
        <taxon>Eukaryota</taxon>
        <taxon>Viridiplantae</taxon>
        <taxon>Streptophyta</taxon>
        <taxon>Embryophyta</taxon>
        <taxon>Tracheophyta</taxon>
        <taxon>Spermatophyta</taxon>
        <taxon>Magnoliopsida</taxon>
        <taxon>Ranunculales</taxon>
        <taxon>Ranunculaceae</taxon>
        <taxon>Coptidoideae</taxon>
        <taxon>Coptis</taxon>
    </lineage>
</organism>
<dbReference type="AlphaFoldDB" id="A0A835IH16"/>
<keyword evidence="5" id="KW-1185">Reference proteome</keyword>
<dbReference type="InterPro" id="IPR055377">
    <property type="entry name" value="GH3_M"/>
</dbReference>
<accession>A0A835IH16</accession>
<dbReference type="EMBL" id="JADFTS010000003">
    <property type="protein sequence ID" value="KAF9617009.1"/>
    <property type="molecule type" value="Genomic_DNA"/>
</dbReference>
<dbReference type="OrthoDB" id="10004661at2759"/>
<dbReference type="Pfam" id="PF23571">
    <property type="entry name" value="GH3_M"/>
    <property type="match status" value="1"/>
</dbReference>
<dbReference type="PANTHER" id="PTHR31901">
    <property type="entry name" value="GH3 DOMAIN-CONTAINING PROTEIN"/>
    <property type="match status" value="1"/>
</dbReference>
<reference evidence="4 5" key="1">
    <citation type="submission" date="2020-10" db="EMBL/GenBank/DDBJ databases">
        <title>The Coptis chinensis genome and diversification of protoberbering-type alkaloids.</title>
        <authorList>
            <person name="Wang B."/>
            <person name="Shu S."/>
            <person name="Song C."/>
            <person name="Liu Y."/>
        </authorList>
    </citation>
    <scope>NUCLEOTIDE SEQUENCE [LARGE SCALE GENOMIC DNA]</scope>
    <source>
        <strain evidence="4">HL-2020</strain>
        <tissue evidence="4">Leaf</tissue>
    </source>
</reference>